<evidence type="ECO:0000313" key="1">
    <source>
        <dbReference type="EMBL" id="TCW64021.1"/>
    </source>
</evidence>
<comment type="caution">
    <text evidence="1">The sequence shown here is derived from an EMBL/GenBank/DDBJ whole genome shotgun (WGS) entry which is preliminary data.</text>
</comment>
<dbReference type="AlphaFoldDB" id="A0A483E185"/>
<sequence length="158" mass="18166">MKTQNTPADHSDILFTHIVNTLVDLAKHEGTLMTFEGLLRNGIEVDEGMMDSMLGVSQDSAAQCVVQLRDCGAITSPAVYEMVTHVEQLAMRLAPDWWKQIVPWSVQPLRYYQEEARAKRERFIVCQRERQYPFNVYVTGQVEYPEDDPIYGTYGFVE</sequence>
<dbReference type="EMBL" id="SDBX01000057">
    <property type="protein sequence ID" value="TCW64021.1"/>
    <property type="molecule type" value="Genomic_DNA"/>
</dbReference>
<protein>
    <submittedName>
        <fullName evidence="1">Uncharacterized protein</fullName>
    </submittedName>
</protein>
<reference evidence="1" key="1">
    <citation type="submission" date="2019-01" db="EMBL/GenBank/DDBJ databases">
        <authorList>
            <person name="Lista F."/>
            <person name="Anselmo A."/>
        </authorList>
    </citation>
    <scope>NUCLEOTIDE SEQUENCE</scope>
    <source>
        <strain evidence="1">25S</strain>
    </source>
</reference>
<gene>
    <name evidence="1" type="ORF">ETE95_27190</name>
</gene>
<proteinExistence type="predicted"/>
<name>A0A483E185_KLEPN</name>
<organism evidence="1">
    <name type="scientific">Klebsiella pneumoniae</name>
    <dbReference type="NCBI Taxonomy" id="573"/>
    <lineage>
        <taxon>Bacteria</taxon>
        <taxon>Pseudomonadati</taxon>
        <taxon>Pseudomonadota</taxon>
        <taxon>Gammaproteobacteria</taxon>
        <taxon>Enterobacterales</taxon>
        <taxon>Enterobacteriaceae</taxon>
        <taxon>Klebsiella/Raoultella group</taxon>
        <taxon>Klebsiella</taxon>
        <taxon>Klebsiella pneumoniae complex</taxon>
    </lineage>
</organism>
<accession>A0A483E185</accession>